<sequence>MTQQTTAVCSRYCCSSVLSFVVFLLS</sequence>
<dbReference type="EMBL" id="GBRH01262038">
    <property type="protein sequence ID" value="JAD35857.1"/>
    <property type="molecule type" value="Transcribed_RNA"/>
</dbReference>
<reference evidence="1" key="2">
    <citation type="journal article" date="2015" name="Data Brief">
        <title>Shoot transcriptome of the giant reed, Arundo donax.</title>
        <authorList>
            <person name="Barrero R.A."/>
            <person name="Guerrero F.D."/>
            <person name="Moolhuijzen P."/>
            <person name="Goolsby J.A."/>
            <person name="Tidwell J."/>
            <person name="Bellgard S.E."/>
            <person name="Bellgard M.I."/>
        </authorList>
    </citation>
    <scope>NUCLEOTIDE SEQUENCE</scope>
    <source>
        <tissue evidence="1">Shoot tissue taken approximately 20 cm above the soil surface</tissue>
    </source>
</reference>
<dbReference type="AlphaFoldDB" id="A0A0A8ZLY2"/>
<accession>A0A0A8ZLY2</accession>
<proteinExistence type="predicted"/>
<protein>
    <submittedName>
        <fullName evidence="1">Uncharacterized protein</fullName>
    </submittedName>
</protein>
<name>A0A0A8ZLY2_ARUDO</name>
<evidence type="ECO:0000313" key="1">
    <source>
        <dbReference type="EMBL" id="JAD35857.1"/>
    </source>
</evidence>
<organism evidence="1">
    <name type="scientific">Arundo donax</name>
    <name type="common">Giant reed</name>
    <name type="synonym">Donax arundinaceus</name>
    <dbReference type="NCBI Taxonomy" id="35708"/>
    <lineage>
        <taxon>Eukaryota</taxon>
        <taxon>Viridiplantae</taxon>
        <taxon>Streptophyta</taxon>
        <taxon>Embryophyta</taxon>
        <taxon>Tracheophyta</taxon>
        <taxon>Spermatophyta</taxon>
        <taxon>Magnoliopsida</taxon>
        <taxon>Liliopsida</taxon>
        <taxon>Poales</taxon>
        <taxon>Poaceae</taxon>
        <taxon>PACMAD clade</taxon>
        <taxon>Arundinoideae</taxon>
        <taxon>Arundineae</taxon>
        <taxon>Arundo</taxon>
    </lineage>
</organism>
<reference evidence="1" key="1">
    <citation type="submission" date="2014-09" db="EMBL/GenBank/DDBJ databases">
        <authorList>
            <person name="Magalhaes I.L.F."/>
            <person name="Oliveira U."/>
            <person name="Santos F.R."/>
            <person name="Vidigal T.H.D.A."/>
            <person name="Brescovit A.D."/>
            <person name="Santos A.J."/>
        </authorList>
    </citation>
    <scope>NUCLEOTIDE SEQUENCE</scope>
    <source>
        <tissue evidence="1">Shoot tissue taken approximately 20 cm above the soil surface</tissue>
    </source>
</reference>